<evidence type="ECO:0000313" key="2">
    <source>
        <dbReference type="Proteomes" id="UP000036426"/>
    </source>
</evidence>
<gene>
    <name evidence="1" type="ORF">ABT58_08940</name>
</gene>
<name>A0A0J1GNS2_9GAMM</name>
<evidence type="ECO:0000313" key="1">
    <source>
        <dbReference type="EMBL" id="KLV01236.1"/>
    </source>
</evidence>
<comment type="caution">
    <text evidence="1">The sequence shown here is derived from an EMBL/GenBank/DDBJ whole genome shotgun (WGS) entry which is preliminary data.</text>
</comment>
<protein>
    <submittedName>
        <fullName evidence="1">Uncharacterized protein</fullName>
    </submittedName>
</protein>
<proteinExistence type="predicted"/>
<dbReference type="OrthoDB" id="6309052at2"/>
<dbReference type="PATRIC" id="fig|754436.4.peg.1886"/>
<dbReference type="AlphaFoldDB" id="A0A0J1GNS2"/>
<organism evidence="1 2">
    <name type="scientific">Photobacterium aphoticum</name>
    <dbReference type="NCBI Taxonomy" id="754436"/>
    <lineage>
        <taxon>Bacteria</taxon>
        <taxon>Pseudomonadati</taxon>
        <taxon>Pseudomonadota</taxon>
        <taxon>Gammaproteobacteria</taxon>
        <taxon>Vibrionales</taxon>
        <taxon>Vibrionaceae</taxon>
        <taxon>Photobacterium</taxon>
    </lineage>
</organism>
<reference evidence="1 2" key="1">
    <citation type="submission" date="2015-05" db="EMBL/GenBank/DDBJ databases">
        <title>Photobacterium galathea sp. nov.</title>
        <authorList>
            <person name="Machado H."/>
            <person name="Gram L."/>
        </authorList>
    </citation>
    <scope>NUCLEOTIDE SEQUENCE [LARGE SCALE GENOMIC DNA]</scope>
    <source>
        <strain evidence="1 2">DSM 25995</strain>
    </source>
</reference>
<dbReference type="RefSeq" id="WP_047874029.1">
    <property type="nucleotide sequence ID" value="NZ_BMYC01000009.1"/>
</dbReference>
<accession>A0A0J1GNS2</accession>
<dbReference type="EMBL" id="LDOV01000016">
    <property type="protein sequence ID" value="KLV01236.1"/>
    <property type="molecule type" value="Genomic_DNA"/>
</dbReference>
<keyword evidence="2" id="KW-1185">Reference proteome</keyword>
<dbReference type="Proteomes" id="UP000036426">
    <property type="component" value="Unassembled WGS sequence"/>
</dbReference>
<sequence>MKKPVKSNSKKMRKGEFEERFTQMVGAYNKEKETLDSLTEGTPEYTKQKKLCDSLFEKAERFINMHQ</sequence>